<gene>
    <name evidence="1" type="ORF">CROQUDRAFT_130304</name>
</gene>
<dbReference type="PANTHER" id="PTHR33096:SF1">
    <property type="entry name" value="CXC1-LIKE CYSTEINE CLUSTER ASSOCIATED WITH KDZ TRANSPOSASES DOMAIN-CONTAINING PROTEIN"/>
    <property type="match status" value="1"/>
</dbReference>
<protein>
    <submittedName>
        <fullName evidence="1">Uncharacterized protein</fullName>
    </submittedName>
</protein>
<organism evidence="1 2">
    <name type="scientific">Cronartium quercuum f. sp. fusiforme G11</name>
    <dbReference type="NCBI Taxonomy" id="708437"/>
    <lineage>
        <taxon>Eukaryota</taxon>
        <taxon>Fungi</taxon>
        <taxon>Dikarya</taxon>
        <taxon>Basidiomycota</taxon>
        <taxon>Pucciniomycotina</taxon>
        <taxon>Pucciniomycetes</taxon>
        <taxon>Pucciniales</taxon>
        <taxon>Coleosporiaceae</taxon>
        <taxon>Cronartium</taxon>
    </lineage>
</organism>
<evidence type="ECO:0000313" key="1">
    <source>
        <dbReference type="EMBL" id="KAG0151131.1"/>
    </source>
</evidence>
<name>A0A9P6TFX0_9BASI</name>
<proteinExistence type="predicted"/>
<accession>A0A9P6TFX0</accession>
<comment type="caution">
    <text evidence="1">The sequence shown here is derived from an EMBL/GenBank/DDBJ whole genome shotgun (WGS) entry which is preliminary data.</text>
</comment>
<dbReference type="EMBL" id="MU167215">
    <property type="protein sequence ID" value="KAG0151131.1"/>
    <property type="molecule type" value="Genomic_DNA"/>
</dbReference>
<dbReference type="AlphaFoldDB" id="A0A9P6TFX0"/>
<dbReference type="Proteomes" id="UP000886653">
    <property type="component" value="Unassembled WGS sequence"/>
</dbReference>
<keyword evidence="2" id="KW-1185">Reference proteome</keyword>
<reference evidence="1" key="1">
    <citation type="submission" date="2013-11" db="EMBL/GenBank/DDBJ databases">
        <title>Genome sequence of the fusiform rust pathogen reveals effectors for host alternation and coevolution with pine.</title>
        <authorList>
            <consortium name="DOE Joint Genome Institute"/>
            <person name="Smith K."/>
            <person name="Pendleton A."/>
            <person name="Kubisiak T."/>
            <person name="Anderson C."/>
            <person name="Salamov A."/>
            <person name="Aerts A."/>
            <person name="Riley R."/>
            <person name="Clum A."/>
            <person name="Lindquist E."/>
            <person name="Ence D."/>
            <person name="Campbell M."/>
            <person name="Kronenberg Z."/>
            <person name="Feau N."/>
            <person name="Dhillon B."/>
            <person name="Hamelin R."/>
            <person name="Burleigh J."/>
            <person name="Smith J."/>
            <person name="Yandell M."/>
            <person name="Nelson C."/>
            <person name="Grigoriev I."/>
            <person name="Davis J."/>
        </authorList>
    </citation>
    <scope>NUCLEOTIDE SEQUENCE</scope>
    <source>
        <strain evidence="1">G11</strain>
    </source>
</reference>
<dbReference type="PANTHER" id="PTHR33096">
    <property type="entry name" value="CXC2 DOMAIN-CONTAINING PROTEIN"/>
    <property type="match status" value="1"/>
</dbReference>
<sequence>MQDHQQDVFKEAFQFTQLEVLANKCSNCFGPCQDGNFQHQHQAHSSKDDPTDDQYPQSFLKAAQISKHQLTCNLTDAQAQTVKSACSNSHKAASKSTSGTKQASWLLWKLENAKSVHNKSCQSLHPLYQCPNPAIPGEFYTASFFQQQWTAEKTTLTNKDEVQPRLCLELWKLLCLKEWLSDICFWNDGLFTNAREPWAMDPDMQHGLAKPWTVWTWFMVQLVKV</sequence>
<evidence type="ECO:0000313" key="2">
    <source>
        <dbReference type="Proteomes" id="UP000886653"/>
    </source>
</evidence>